<feature type="transmembrane region" description="Helical" evidence="8">
    <location>
        <begin position="60"/>
        <end position="79"/>
    </location>
</feature>
<evidence type="ECO:0000256" key="5">
    <source>
        <dbReference type="ARBA" id="ARBA00022692"/>
    </source>
</evidence>
<dbReference type="GO" id="GO:0005886">
    <property type="term" value="C:plasma membrane"/>
    <property type="evidence" value="ECO:0007669"/>
    <property type="project" value="UniProtKB-SubCell"/>
</dbReference>
<sequence length="258" mass="28093">MARIIAYCVVGFILLPNIIIIIASFSELRFITFPPSGFTIDWYVEALHRQEFLASFRTSLLLSATVTAIGTVIALMTALSLRVLTGPVRNWAVGVVMSPLMLPGIVIGIALLQFFSLLRVPTSGWTLVLGHLVITIPYAVRLITDSLSALPRNLEAAASSLGANPLRTVLAVVIPCIKPGVIAGALFVFIVSFENITISIFLAAPQTMTLPVRIFGYTEQGVETWLVAICSMTILFTLLLMGIIERFIGVRRIIYATK</sequence>
<dbReference type="SUPFAM" id="SSF161098">
    <property type="entry name" value="MetI-like"/>
    <property type="match status" value="1"/>
</dbReference>
<dbReference type="Proteomes" id="UP000609531">
    <property type="component" value="Unassembled WGS sequence"/>
</dbReference>
<dbReference type="EMBL" id="JAEKJA010000006">
    <property type="protein sequence ID" value="MBJ3775650.1"/>
    <property type="molecule type" value="Genomic_DNA"/>
</dbReference>
<keyword evidence="11" id="KW-1185">Reference proteome</keyword>
<dbReference type="PANTHER" id="PTHR43357">
    <property type="entry name" value="INNER MEMBRANE ABC TRANSPORTER PERMEASE PROTEIN YDCV"/>
    <property type="match status" value="1"/>
</dbReference>
<gene>
    <name evidence="10" type="ORF">JCR33_08140</name>
</gene>
<dbReference type="GO" id="GO:0055085">
    <property type="term" value="P:transmembrane transport"/>
    <property type="evidence" value="ECO:0007669"/>
    <property type="project" value="InterPro"/>
</dbReference>
<evidence type="ECO:0000259" key="9">
    <source>
        <dbReference type="PROSITE" id="PS50928"/>
    </source>
</evidence>
<comment type="similarity">
    <text evidence="8">Belongs to the binding-protein-dependent transport system permease family.</text>
</comment>
<evidence type="ECO:0000256" key="1">
    <source>
        <dbReference type="ARBA" id="ARBA00004429"/>
    </source>
</evidence>
<dbReference type="PROSITE" id="PS50928">
    <property type="entry name" value="ABC_TM1"/>
    <property type="match status" value="1"/>
</dbReference>
<evidence type="ECO:0000256" key="2">
    <source>
        <dbReference type="ARBA" id="ARBA00022448"/>
    </source>
</evidence>
<evidence type="ECO:0000256" key="7">
    <source>
        <dbReference type="ARBA" id="ARBA00023136"/>
    </source>
</evidence>
<proteinExistence type="inferred from homology"/>
<comment type="caution">
    <text evidence="10">The sequence shown here is derived from an EMBL/GenBank/DDBJ whole genome shotgun (WGS) entry which is preliminary data.</text>
</comment>
<keyword evidence="5 8" id="KW-0812">Transmembrane</keyword>
<organism evidence="10 11">
    <name type="scientific">Acuticoccus mangrovi</name>
    <dbReference type="NCBI Taxonomy" id="2796142"/>
    <lineage>
        <taxon>Bacteria</taxon>
        <taxon>Pseudomonadati</taxon>
        <taxon>Pseudomonadota</taxon>
        <taxon>Alphaproteobacteria</taxon>
        <taxon>Hyphomicrobiales</taxon>
        <taxon>Amorphaceae</taxon>
        <taxon>Acuticoccus</taxon>
    </lineage>
</organism>
<dbReference type="RefSeq" id="WP_198881556.1">
    <property type="nucleotide sequence ID" value="NZ_JAEKJA010000006.1"/>
</dbReference>
<feature type="transmembrane region" description="Helical" evidence="8">
    <location>
        <begin position="5"/>
        <end position="25"/>
    </location>
</feature>
<accession>A0A934IPG1</accession>
<dbReference type="PANTHER" id="PTHR43357:SF4">
    <property type="entry name" value="INNER MEMBRANE ABC TRANSPORTER PERMEASE PROTEIN YDCV"/>
    <property type="match status" value="1"/>
</dbReference>
<evidence type="ECO:0000313" key="11">
    <source>
        <dbReference type="Proteomes" id="UP000609531"/>
    </source>
</evidence>
<feature type="transmembrane region" description="Helical" evidence="8">
    <location>
        <begin position="224"/>
        <end position="244"/>
    </location>
</feature>
<evidence type="ECO:0000256" key="6">
    <source>
        <dbReference type="ARBA" id="ARBA00022989"/>
    </source>
</evidence>
<keyword evidence="3" id="KW-1003">Cell membrane</keyword>
<dbReference type="Gene3D" id="1.10.3720.10">
    <property type="entry name" value="MetI-like"/>
    <property type="match status" value="1"/>
</dbReference>
<protein>
    <submittedName>
        <fullName evidence="10">ABC transporter permease</fullName>
    </submittedName>
</protein>
<evidence type="ECO:0000313" key="10">
    <source>
        <dbReference type="EMBL" id="MBJ3775650.1"/>
    </source>
</evidence>
<keyword evidence="6 8" id="KW-1133">Transmembrane helix</keyword>
<evidence type="ECO:0000256" key="8">
    <source>
        <dbReference type="RuleBase" id="RU363032"/>
    </source>
</evidence>
<dbReference type="InterPro" id="IPR035906">
    <property type="entry name" value="MetI-like_sf"/>
</dbReference>
<feature type="domain" description="ABC transmembrane type-1" evidence="9">
    <location>
        <begin position="56"/>
        <end position="245"/>
    </location>
</feature>
<reference evidence="10" key="1">
    <citation type="submission" date="2020-12" db="EMBL/GenBank/DDBJ databases">
        <title>Bacterial taxonomy.</title>
        <authorList>
            <person name="Pan X."/>
        </authorList>
    </citation>
    <scope>NUCLEOTIDE SEQUENCE</scope>
    <source>
        <strain evidence="10">B2012</strain>
    </source>
</reference>
<dbReference type="InterPro" id="IPR000515">
    <property type="entry name" value="MetI-like"/>
</dbReference>
<evidence type="ECO:0000256" key="3">
    <source>
        <dbReference type="ARBA" id="ARBA00022475"/>
    </source>
</evidence>
<feature type="transmembrane region" description="Helical" evidence="8">
    <location>
        <begin position="124"/>
        <end position="143"/>
    </location>
</feature>
<keyword evidence="4" id="KW-0997">Cell inner membrane</keyword>
<evidence type="ECO:0000256" key="4">
    <source>
        <dbReference type="ARBA" id="ARBA00022519"/>
    </source>
</evidence>
<name>A0A934IPG1_9HYPH</name>
<keyword evidence="2 8" id="KW-0813">Transport</keyword>
<dbReference type="CDD" id="cd06261">
    <property type="entry name" value="TM_PBP2"/>
    <property type="match status" value="1"/>
</dbReference>
<dbReference type="Pfam" id="PF00528">
    <property type="entry name" value="BPD_transp_1"/>
    <property type="match status" value="1"/>
</dbReference>
<keyword evidence="7 8" id="KW-0472">Membrane</keyword>
<feature type="transmembrane region" description="Helical" evidence="8">
    <location>
        <begin position="91"/>
        <end position="118"/>
    </location>
</feature>
<dbReference type="AlphaFoldDB" id="A0A934IPG1"/>
<comment type="subcellular location">
    <subcellularLocation>
        <location evidence="1">Cell inner membrane</location>
        <topology evidence="1">Multi-pass membrane protein</topology>
    </subcellularLocation>
    <subcellularLocation>
        <location evidence="8">Cell membrane</location>
        <topology evidence="8">Multi-pass membrane protein</topology>
    </subcellularLocation>
</comment>